<organism evidence="4 5">
    <name type="scientific">Paeniglutamicibacter sulfureus</name>
    <dbReference type="NCBI Taxonomy" id="43666"/>
    <lineage>
        <taxon>Bacteria</taxon>
        <taxon>Bacillati</taxon>
        <taxon>Actinomycetota</taxon>
        <taxon>Actinomycetes</taxon>
        <taxon>Micrococcales</taxon>
        <taxon>Micrococcaceae</taxon>
        <taxon>Paeniglutamicibacter</taxon>
    </lineage>
</organism>
<dbReference type="PANTHER" id="PTHR11575:SF24">
    <property type="entry name" value="5'-NUCLEOTIDASE"/>
    <property type="match status" value="1"/>
</dbReference>
<evidence type="ECO:0000313" key="4">
    <source>
        <dbReference type="EMBL" id="MDR7359803.1"/>
    </source>
</evidence>
<dbReference type="Pfam" id="PF02872">
    <property type="entry name" value="5_nucleotid_C"/>
    <property type="match status" value="1"/>
</dbReference>
<feature type="region of interest" description="Disordered" evidence="2">
    <location>
        <begin position="34"/>
        <end position="70"/>
    </location>
</feature>
<name>A0ABU2BPY7_9MICC</name>
<keyword evidence="1 4" id="KW-0378">Hydrolase</keyword>
<keyword evidence="1" id="KW-0732">Signal</keyword>
<dbReference type="RefSeq" id="WP_310292404.1">
    <property type="nucleotide sequence ID" value="NZ_BAAAWO010000001.1"/>
</dbReference>
<proteinExistence type="inferred from homology"/>
<gene>
    <name evidence="4" type="ORF">J2S64_003494</name>
</gene>
<evidence type="ECO:0000256" key="2">
    <source>
        <dbReference type="SAM" id="MobiDB-lite"/>
    </source>
</evidence>
<dbReference type="Gene3D" id="3.60.21.10">
    <property type="match status" value="1"/>
</dbReference>
<reference evidence="4 5" key="1">
    <citation type="submission" date="2023-07" db="EMBL/GenBank/DDBJ databases">
        <title>Sequencing the genomes of 1000 actinobacteria strains.</title>
        <authorList>
            <person name="Klenk H.-P."/>
        </authorList>
    </citation>
    <scope>NUCLEOTIDE SEQUENCE [LARGE SCALE GENOMIC DNA]</scope>
    <source>
        <strain evidence="4 5">DSM 20167</strain>
    </source>
</reference>
<comment type="similarity">
    <text evidence="1">Belongs to the 5'-nucleotidase family.</text>
</comment>
<evidence type="ECO:0000313" key="5">
    <source>
        <dbReference type="Proteomes" id="UP001183817"/>
    </source>
</evidence>
<dbReference type="EC" id="3.1.3.5" evidence="4"/>
<dbReference type="InterPro" id="IPR006179">
    <property type="entry name" value="5_nucleotidase/apyrase"/>
</dbReference>
<keyword evidence="1" id="KW-0547">Nucleotide-binding</keyword>
<evidence type="ECO:0000256" key="1">
    <source>
        <dbReference type="RuleBase" id="RU362119"/>
    </source>
</evidence>
<dbReference type="Gene3D" id="3.90.780.10">
    <property type="entry name" value="5'-Nucleotidase, C-terminal domain"/>
    <property type="match status" value="1"/>
</dbReference>
<comment type="caution">
    <text evidence="4">The sequence shown here is derived from an EMBL/GenBank/DDBJ whole genome shotgun (WGS) entry which is preliminary data.</text>
</comment>
<dbReference type="InterPro" id="IPR036907">
    <property type="entry name" value="5'-Nucleotdase_C_sf"/>
</dbReference>
<dbReference type="InterPro" id="IPR008334">
    <property type="entry name" value="5'-Nucleotdase_C"/>
</dbReference>
<feature type="chain" id="PRO_5044977252" evidence="1">
    <location>
        <begin position="30"/>
        <end position="481"/>
    </location>
</feature>
<evidence type="ECO:0000259" key="3">
    <source>
        <dbReference type="Pfam" id="PF02872"/>
    </source>
</evidence>
<sequence length="481" mass="49887">MPSFTFGRVLALAAAAGALSLSFTPAALAAPTETHAGAQDGAKTASPGKGQGTGAGRCHAPGQPPVPSEEGTLAYFQDAHEYSPREHADGHRGGIGRLATVLDRIEAANANPATIFGGDMAGGSLFGGVYKGFPFVEAFNDLGVDAATFGQHDFDFGLQAALDLVAASEFPWIASNLVYKDGSGFLPGAVAGSVEAGELSVGVIGLTGSLQNSSANAELNQRPYLESTRAGVKLLQEQDVDVIVVSGQIDRAEGLELMAQVPEIQVLMREENSGSSPAEALELGDERLMVTGMGDYGVVAEIDIAKDLCGNISTGAVLHDVDESVAEQPSWAAKAASYEHDMEERLDARIGTARGDFGRRAAGELAADAFRDYYQADLGWANGGGIRAEIDGGDLSLRDLHAVFPFGNRAMLVEVTGQQLIEGLNQGADSSPGGYGGFPRVSGFTYTYSESAPAGQRIGEVLLQDATPLDPGATYSLAITN</sequence>
<dbReference type="EMBL" id="JAVDYI010000001">
    <property type="protein sequence ID" value="MDR7359803.1"/>
    <property type="molecule type" value="Genomic_DNA"/>
</dbReference>
<protein>
    <submittedName>
        <fullName evidence="4">5'-nucleotidase</fullName>
        <ecNumber evidence="4">3.1.3.5</ecNumber>
    </submittedName>
</protein>
<dbReference type="InterPro" id="IPR029052">
    <property type="entry name" value="Metallo-depent_PP-like"/>
</dbReference>
<dbReference type="PRINTS" id="PR01607">
    <property type="entry name" value="APYRASEFAMLY"/>
</dbReference>
<dbReference type="PANTHER" id="PTHR11575">
    <property type="entry name" value="5'-NUCLEOTIDASE-RELATED"/>
    <property type="match status" value="1"/>
</dbReference>
<dbReference type="SUPFAM" id="SSF56300">
    <property type="entry name" value="Metallo-dependent phosphatases"/>
    <property type="match status" value="1"/>
</dbReference>
<dbReference type="GO" id="GO:0008253">
    <property type="term" value="F:5'-nucleotidase activity"/>
    <property type="evidence" value="ECO:0007669"/>
    <property type="project" value="UniProtKB-EC"/>
</dbReference>
<dbReference type="Proteomes" id="UP001183817">
    <property type="component" value="Unassembled WGS sequence"/>
</dbReference>
<accession>A0ABU2BPY7</accession>
<feature type="domain" description="5'-Nucleotidase C-terminal" evidence="3">
    <location>
        <begin position="356"/>
        <end position="481"/>
    </location>
</feature>
<keyword evidence="5" id="KW-1185">Reference proteome</keyword>
<feature type="signal peptide" evidence="1">
    <location>
        <begin position="1"/>
        <end position="29"/>
    </location>
</feature>
<dbReference type="SUPFAM" id="SSF55816">
    <property type="entry name" value="5'-nucleotidase (syn. UDP-sugar hydrolase), C-terminal domain"/>
    <property type="match status" value="1"/>
</dbReference>